<keyword evidence="2" id="KW-1185">Reference proteome</keyword>
<dbReference type="Proteomes" id="UP001219568">
    <property type="component" value="Unassembled WGS sequence"/>
</dbReference>
<reference evidence="1" key="2">
    <citation type="submission" date="2023-01" db="EMBL/GenBank/DDBJ databases">
        <authorList>
            <person name="Petersen C."/>
        </authorList>
    </citation>
    <scope>NUCLEOTIDE SEQUENCE</scope>
    <source>
        <strain evidence="1">IBT 15450</strain>
    </source>
</reference>
<protein>
    <submittedName>
        <fullName evidence="1">Uncharacterized protein</fullName>
    </submittedName>
</protein>
<accession>A0AAD6IFN5</accession>
<dbReference type="AlphaFoldDB" id="A0AAD6IFN5"/>
<dbReference type="EMBL" id="JAQJZL010000004">
    <property type="protein sequence ID" value="KAJ6045052.1"/>
    <property type="molecule type" value="Genomic_DNA"/>
</dbReference>
<reference evidence="1" key="1">
    <citation type="journal article" date="2023" name="IMA Fungus">
        <title>Comparative genomic study of the Penicillium genus elucidates a diverse pangenome and 15 lateral gene transfer events.</title>
        <authorList>
            <person name="Petersen C."/>
            <person name="Sorensen T."/>
            <person name="Nielsen M.R."/>
            <person name="Sondergaard T.E."/>
            <person name="Sorensen J.L."/>
            <person name="Fitzpatrick D.A."/>
            <person name="Frisvad J.C."/>
            <person name="Nielsen K.L."/>
        </authorList>
    </citation>
    <scope>NUCLEOTIDE SEQUENCE</scope>
    <source>
        <strain evidence="1">IBT 15450</strain>
    </source>
</reference>
<evidence type="ECO:0000313" key="2">
    <source>
        <dbReference type="Proteomes" id="UP001219568"/>
    </source>
</evidence>
<organism evidence="1 2">
    <name type="scientific">Penicillium canescens</name>
    <dbReference type="NCBI Taxonomy" id="5083"/>
    <lineage>
        <taxon>Eukaryota</taxon>
        <taxon>Fungi</taxon>
        <taxon>Dikarya</taxon>
        <taxon>Ascomycota</taxon>
        <taxon>Pezizomycotina</taxon>
        <taxon>Eurotiomycetes</taxon>
        <taxon>Eurotiomycetidae</taxon>
        <taxon>Eurotiales</taxon>
        <taxon>Aspergillaceae</taxon>
        <taxon>Penicillium</taxon>
    </lineage>
</organism>
<sequence length="132" mass="14149">MCQLIHDDLDDSPDQETPIIRAAAKPDSARLEVPLARHAASSAEEDVPQWKRRRLQYLGPSGVMPVPSFLSPIVSATNAQLPHNVHLLLAAGAESNGVSRLGIADYPIGIFVAAISKTISPASRRVSPEYSS</sequence>
<name>A0AAD6IFN5_PENCN</name>
<gene>
    <name evidence="1" type="ORF">N7460_006407</name>
</gene>
<evidence type="ECO:0000313" key="1">
    <source>
        <dbReference type="EMBL" id="KAJ6045052.1"/>
    </source>
</evidence>
<comment type="caution">
    <text evidence="1">The sequence shown here is derived from an EMBL/GenBank/DDBJ whole genome shotgun (WGS) entry which is preliminary data.</text>
</comment>
<proteinExistence type="predicted"/>